<name>A0A225WIK0_9STRA</name>
<evidence type="ECO:0000313" key="2">
    <source>
        <dbReference type="Proteomes" id="UP000198211"/>
    </source>
</evidence>
<protein>
    <submittedName>
        <fullName evidence="1">Uncharacterized protein</fullName>
    </submittedName>
</protein>
<comment type="caution">
    <text evidence="1">The sequence shown here is derived from an EMBL/GenBank/DDBJ whole genome shotgun (WGS) entry which is preliminary data.</text>
</comment>
<dbReference type="AlphaFoldDB" id="A0A225WIK0"/>
<organism evidence="1 2">
    <name type="scientific">Phytophthora megakarya</name>
    <dbReference type="NCBI Taxonomy" id="4795"/>
    <lineage>
        <taxon>Eukaryota</taxon>
        <taxon>Sar</taxon>
        <taxon>Stramenopiles</taxon>
        <taxon>Oomycota</taxon>
        <taxon>Peronosporomycetes</taxon>
        <taxon>Peronosporales</taxon>
        <taxon>Peronosporaceae</taxon>
        <taxon>Phytophthora</taxon>
    </lineage>
</organism>
<gene>
    <name evidence="1" type="ORF">PHMEG_0008525</name>
</gene>
<dbReference type="PANTHER" id="PTHR40866">
    <property type="entry name" value="BED-TYPE DOMAIN-CONTAINING PROTEIN"/>
    <property type="match status" value="1"/>
</dbReference>
<sequence>MNRNILEGLVDRHFRCKSDDTARKQAPGTGYSDPISHLAAKHDDYQAVYDTAPALQSLGISDRVTEATSGPFHDQSRQSLLRVSPFNEGCQDTDVHLHLLANVQNVYNQTLEMAIVRRTNLLPPPFVGYSSYTFNMAANKLYAEHIPILDDVNFQMRQFRHQNNYSELVTHTDIYPVKRNVPIKKVEAGEELVPTASKHSKLVKLCENLKKSNSIYKHLQKDDTDMVQVRVLLGYVKAEYPTTSRSERRLATHLSFHP</sequence>
<accession>A0A225WIK0</accession>
<reference evidence="2" key="1">
    <citation type="submission" date="2017-03" db="EMBL/GenBank/DDBJ databases">
        <title>Phytopthora megakarya and P. palmivora, two closely related causual agents of cacao black pod achieved similar genome size and gene model numbers by different mechanisms.</title>
        <authorList>
            <person name="Ali S."/>
            <person name="Shao J."/>
            <person name="Larry D.J."/>
            <person name="Kronmiller B."/>
            <person name="Shen D."/>
            <person name="Strem M.D."/>
            <person name="Melnick R.L."/>
            <person name="Guiltinan M.J."/>
            <person name="Tyler B.M."/>
            <person name="Meinhardt L.W."/>
            <person name="Bailey B.A."/>
        </authorList>
    </citation>
    <scope>NUCLEOTIDE SEQUENCE [LARGE SCALE GENOMIC DNA]</scope>
    <source>
        <strain evidence="2">zdho120</strain>
    </source>
</reference>
<dbReference type="Proteomes" id="UP000198211">
    <property type="component" value="Unassembled WGS sequence"/>
</dbReference>
<keyword evidence="2" id="KW-1185">Reference proteome</keyword>
<proteinExistence type="predicted"/>
<dbReference type="PANTHER" id="PTHR40866:SF1">
    <property type="entry name" value="BED-TYPE DOMAIN-CONTAINING PROTEIN"/>
    <property type="match status" value="1"/>
</dbReference>
<evidence type="ECO:0000313" key="1">
    <source>
        <dbReference type="EMBL" id="OWZ17526.1"/>
    </source>
</evidence>
<dbReference type="EMBL" id="NBNE01000740">
    <property type="protein sequence ID" value="OWZ17526.1"/>
    <property type="molecule type" value="Genomic_DNA"/>
</dbReference>